<comment type="similarity">
    <text evidence="1">Belongs to the NADH:flavin oxidoreductase/NADH oxidase family.</text>
</comment>
<evidence type="ECO:0000256" key="1">
    <source>
        <dbReference type="ARBA" id="ARBA00005979"/>
    </source>
</evidence>
<evidence type="ECO:0000256" key="3">
    <source>
        <dbReference type="ARBA" id="ARBA00022643"/>
    </source>
</evidence>
<keyword evidence="4" id="KW-0560">Oxidoreductase</keyword>
<proteinExistence type="inferred from homology"/>
<organism evidence="5 6">
    <name type="scientific">Lachnellula suecica</name>
    <dbReference type="NCBI Taxonomy" id="602035"/>
    <lineage>
        <taxon>Eukaryota</taxon>
        <taxon>Fungi</taxon>
        <taxon>Dikarya</taxon>
        <taxon>Ascomycota</taxon>
        <taxon>Pezizomycotina</taxon>
        <taxon>Leotiomycetes</taxon>
        <taxon>Helotiales</taxon>
        <taxon>Lachnaceae</taxon>
        <taxon>Lachnellula</taxon>
    </lineage>
</organism>
<keyword evidence="6" id="KW-1185">Reference proteome</keyword>
<evidence type="ECO:0000256" key="2">
    <source>
        <dbReference type="ARBA" id="ARBA00022630"/>
    </source>
</evidence>
<reference evidence="5 6" key="1">
    <citation type="submission" date="2018-05" db="EMBL/GenBank/DDBJ databases">
        <title>Genome sequencing and assembly of the regulated plant pathogen Lachnellula willkommii and related sister species for the development of diagnostic species identification markers.</title>
        <authorList>
            <person name="Giroux E."/>
            <person name="Bilodeau G."/>
        </authorList>
    </citation>
    <scope>NUCLEOTIDE SEQUENCE [LARGE SCALE GENOMIC DNA]</scope>
    <source>
        <strain evidence="5 6">CBS 268.59</strain>
    </source>
</reference>
<dbReference type="PANTHER" id="PTHR43656:SF2">
    <property type="entry name" value="BINDING OXIDOREDUCTASE, PUTATIVE (AFU_ORTHOLOGUE AFUA_2G08260)-RELATED"/>
    <property type="match status" value="1"/>
</dbReference>
<dbReference type="Gene3D" id="3.20.20.70">
    <property type="entry name" value="Aldolase class I"/>
    <property type="match status" value="1"/>
</dbReference>
<accession>A0A8T9C267</accession>
<evidence type="ECO:0000313" key="5">
    <source>
        <dbReference type="EMBL" id="TVY76148.1"/>
    </source>
</evidence>
<sequence>MVTGGFRTRVAMEAALASGACDLIGIGRPAAVLPHLPKEIILNEDVKDGDASVRLKPLVMPGWVKWAPITSLGAGKQSEYYGEQIQRIARGLRPVDSRA</sequence>
<keyword evidence="2" id="KW-0285">Flavoprotein</keyword>
<dbReference type="Proteomes" id="UP000469558">
    <property type="component" value="Unassembled WGS sequence"/>
</dbReference>
<dbReference type="InterPro" id="IPR013785">
    <property type="entry name" value="Aldolase_TIM"/>
</dbReference>
<dbReference type="EMBL" id="QGMK01000853">
    <property type="protein sequence ID" value="TVY76148.1"/>
    <property type="molecule type" value="Genomic_DNA"/>
</dbReference>
<name>A0A8T9C267_9HELO</name>
<keyword evidence="3" id="KW-0288">FMN</keyword>
<dbReference type="AlphaFoldDB" id="A0A8T9C267"/>
<dbReference type="OrthoDB" id="1663137at2759"/>
<evidence type="ECO:0000313" key="6">
    <source>
        <dbReference type="Proteomes" id="UP000469558"/>
    </source>
</evidence>
<dbReference type="InterPro" id="IPR051799">
    <property type="entry name" value="NADH_flavin_oxidoreductase"/>
</dbReference>
<comment type="caution">
    <text evidence="5">The sequence shown here is derived from an EMBL/GenBank/DDBJ whole genome shotgun (WGS) entry which is preliminary data.</text>
</comment>
<dbReference type="GO" id="GO:0016491">
    <property type="term" value="F:oxidoreductase activity"/>
    <property type="evidence" value="ECO:0007669"/>
    <property type="project" value="UniProtKB-KW"/>
</dbReference>
<dbReference type="PANTHER" id="PTHR43656">
    <property type="entry name" value="BINDING OXIDOREDUCTASE, PUTATIVE (AFU_ORTHOLOGUE AFUA_2G08260)-RELATED"/>
    <property type="match status" value="1"/>
</dbReference>
<evidence type="ECO:0000256" key="4">
    <source>
        <dbReference type="ARBA" id="ARBA00023002"/>
    </source>
</evidence>
<gene>
    <name evidence="5" type="ORF">LSUE1_G004222</name>
</gene>
<protein>
    <submittedName>
        <fullName evidence="5">Uncharacterized protein</fullName>
    </submittedName>
</protein>
<dbReference type="SUPFAM" id="SSF51395">
    <property type="entry name" value="FMN-linked oxidoreductases"/>
    <property type="match status" value="1"/>
</dbReference>